<keyword evidence="3" id="KW-0963">Cytoplasm</keyword>
<gene>
    <name evidence="3" type="primary">glk</name>
    <name evidence="5" type="ORF">HNQ61_005574</name>
</gene>
<keyword evidence="1 3" id="KW-0808">Transferase</keyword>
<dbReference type="Proteomes" id="UP000582837">
    <property type="component" value="Unassembled WGS sequence"/>
</dbReference>
<comment type="catalytic activity">
    <reaction evidence="3">
        <text>D-glucose + ATP = D-glucose 6-phosphate + ADP + H(+)</text>
        <dbReference type="Rhea" id="RHEA:17825"/>
        <dbReference type="ChEBI" id="CHEBI:4167"/>
        <dbReference type="ChEBI" id="CHEBI:15378"/>
        <dbReference type="ChEBI" id="CHEBI:30616"/>
        <dbReference type="ChEBI" id="CHEBI:61548"/>
        <dbReference type="ChEBI" id="CHEBI:456216"/>
        <dbReference type="EC" id="2.7.1.2"/>
    </reaction>
</comment>
<protein>
    <recommendedName>
        <fullName evidence="3">Glucokinase</fullName>
        <ecNumber evidence="3">2.7.1.2</ecNumber>
    </recommendedName>
    <alternativeName>
        <fullName evidence="3">Glucose kinase</fullName>
    </alternativeName>
</protein>
<dbReference type="SUPFAM" id="SSF53067">
    <property type="entry name" value="Actin-like ATPase domain"/>
    <property type="match status" value="1"/>
</dbReference>
<keyword evidence="3" id="KW-0547">Nucleotide-binding</keyword>
<dbReference type="Gene3D" id="3.40.367.20">
    <property type="match status" value="1"/>
</dbReference>
<comment type="caution">
    <text evidence="5">The sequence shown here is derived from an EMBL/GenBank/DDBJ whole genome shotgun (WGS) entry which is preliminary data.</text>
</comment>
<keyword evidence="2 3" id="KW-0418">Kinase</keyword>
<dbReference type="Gene3D" id="3.30.420.40">
    <property type="match status" value="1"/>
</dbReference>
<organism evidence="5 6">
    <name type="scientific">Longimicrobium terrae</name>
    <dbReference type="NCBI Taxonomy" id="1639882"/>
    <lineage>
        <taxon>Bacteria</taxon>
        <taxon>Pseudomonadati</taxon>
        <taxon>Gemmatimonadota</taxon>
        <taxon>Longimicrobiia</taxon>
        <taxon>Longimicrobiales</taxon>
        <taxon>Longimicrobiaceae</taxon>
        <taxon>Longimicrobium</taxon>
    </lineage>
</organism>
<evidence type="ECO:0000313" key="6">
    <source>
        <dbReference type="Proteomes" id="UP000582837"/>
    </source>
</evidence>
<dbReference type="PANTHER" id="PTHR47363">
    <property type="entry name" value="GLUCOKINASE"/>
    <property type="match status" value="1"/>
</dbReference>
<dbReference type="PANTHER" id="PTHR47363:SF1">
    <property type="entry name" value="GLUCOKINASE"/>
    <property type="match status" value="1"/>
</dbReference>
<evidence type="ECO:0000256" key="1">
    <source>
        <dbReference type="ARBA" id="ARBA00022679"/>
    </source>
</evidence>
<dbReference type="AlphaFoldDB" id="A0A841H6I6"/>
<dbReference type="HAMAP" id="MF_00524">
    <property type="entry name" value="Glucokinase"/>
    <property type="match status" value="1"/>
</dbReference>
<comment type="subcellular location">
    <subcellularLocation>
        <location evidence="3">Cytoplasm</location>
    </subcellularLocation>
</comment>
<dbReference type="GO" id="GO:0006096">
    <property type="term" value="P:glycolytic process"/>
    <property type="evidence" value="ECO:0007669"/>
    <property type="project" value="UniProtKB-UniRule"/>
</dbReference>
<dbReference type="Pfam" id="PF02685">
    <property type="entry name" value="Glucokinase"/>
    <property type="match status" value="1"/>
</dbReference>
<dbReference type="GO" id="GO:0005524">
    <property type="term" value="F:ATP binding"/>
    <property type="evidence" value="ECO:0007669"/>
    <property type="project" value="UniProtKB-UniRule"/>
</dbReference>
<dbReference type="CDD" id="cd24008">
    <property type="entry name" value="ASKHA_NBD_GLK"/>
    <property type="match status" value="1"/>
</dbReference>
<dbReference type="GO" id="GO:0005737">
    <property type="term" value="C:cytoplasm"/>
    <property type="evidence" value="ECO:0007669"/>
    <property type="project" value="UniProtKB-SubCell"/>
</dbReference>
<evidence type="ECO:0000256" key="3">
    <source>
        <dbReference type="HAMAP-Rule" id="MF_00524"/>
    </source>
</evidence>
<proteinExistence type="inferred from homology"/>
<sequence length="348" mass="36002">MSVQLREAAGVERVASPGPAPGPLLLAGDVGGTKTMLALVNGGGEVLAEMTFASRDHAAPDDVMRAFLGRVSTPVDGVCLSVAGPVIDGRASITNLPWVLDEERLAASLGTGPVRLINDLQATAYALSSLRPDQLCTLHPGAPEPSGTRAVIAVGTGLGEGALLSDGDGREAALPSEGGHTDFAPRGATQRGLLTWLQRQYEHVSYERVCSGHGIPNLYHYLRARTGIAEPAWLTAALAAADDPTPVIADAGLRGACPVSRRTLSLFAAILGAEAGNLALRTLATGGVFVGGGIPPKLRPVLRGRAFREGYLRKGVMSDVAARFPVHLILEPRAALLGAARYAAAARV</sequence>
<accession>A0A841H6I6</accession>
<dbReference type="RefSeq" id="WP_205762086.1">
    <property type="nucleotide sequence ID" value="NZ_JABDTL010000002.1"/>
</dbReference>
<feature type="binding site" evidence="3">
    <location>
        <begin position="28"/>
        <end position="33"/>
    </location>
    <ligand>
        <name>ATP</name>
        <dbReference type="ChEBI" id="CHEBI:30616"/>
    </ligand>
</feature>
<dbReference type="GO" id="GO:0005536">
    <property type="term" value="F:D-glucose binding"/>
    <property type="evidence" value="ECO:0007669"/>
    <property type="project" value="InterPro"/>
</dbReference>
<evidence type="ECO:0000256" key="4">
    <source>
        <dbReference type="RuleBase" id="RU004046"/>
    </source>
</evidence>
<evidence type="ECO:0000313" key="5">
    <source>
        <dbReference type="EMBL" id="MBB6073895.1"/>
    </source>
</evidence>
<dbReference type="EC" id="2.7.1.2" evidence="3"/>
<dbReference type="NCBIfam" id="TIGR00749">
    <property type="entry name" value="glk"/>
    <property type="match status" value="1"/>
</dbReference>
<dbReference type="EMBL" id="JACHIA010000032">
    <property type="protein sequence ID" value="MBB6073895.1"/>
    <property type="molecule type" value="Genomic_DNA"/>
</dbReference>
<keyword evidence="3" id="KW-0067">ATP-binding</keyword>
<name>A0A841H6I6_9BACT</name>
<evidence type="ECO:0000256" key="2">
    <source>
        <dbReference type="ARBA" id="ARBA00022777"/>
    </source>
</evidence>
<dbReference type="GO" id="GO:0004340">
    <property type="term" value="F:glucokinase activity"/>
    <property type="evidence" value="ECO:0007669"/>
    <property type="project" value="UniProtKB-UniRule"/>
</dbReference>
<keyword evidence="3" id="KW-0324">Glycolysis</keyword>
<reference evidence="5 6" key="1">
    <citation type="submission" date="2020-08" db="EMBL/GenBank/DDBJ databases">
        <title>Genomic Encyclopedia of Type Strains, Phase IV (KMG-IV): sequencing the most valuable type-strain genomes for metagenomic binning, comparative biology and taxonomic classification.</title>
        <authorList>
            <person name="Goeker M."/>
        </authorList>
    </citation>
    <scope>NUCLEOTIDE SEQUENCE [LARGE SCALE GENOMIC DNA]</scope>
    <source>
        <strain evidence="5 6">DSM 29007</strain>
    </source>
</reference>
<comment type="similarity">
    <text evidence="3 4">Belongs to the bacterial glucokinase family.</text>
</comment>
<dbReference type="InterPro" id="IPR043129">
    <property type="entry name" value="ATPase_NBD"/>
</dbReference>
<keyword evidence="6" id="KW-1185">Reference proteome</keyword>
<dbReference type="InterPro" id="IPR003836">
    <property type="entry name" value="Glucokinase"/>
</dbReference>